<reference evidence="2" key="1">
    <citation type="journal article" date="2022" name="Mol. Ecol. Resour.">
        <title>The genomes of chicory, endive, great burdock and yacon provide insights into Asteraceae palaeo-polyploidization history and plant inulin production.</title>
        <authorList>
            <person name="Fan W."/>
            <person name="Wang S."/>
            <person name="Wang H."/>
            <person name="Wang A."/>
            <person name="Jiang F."/>
            <person name="Liu H."/>
            <person name="Zhao H."/>
            <person name="Xu D."/>
            <person name="Zhang Y."/>
        </authorList>
    </citation>
    <scope>NUCLEOTIDE SEQUENCE [LARGE SCALE GENOMIC DNA]</scope>
    <source>
        <strain evidence="2">cv. Yunnan</strain>
    </source>
</reference>
<proteinExistence type="predicted"/>
<organism evidence="1 2">
    <name type="scientific">Smallanthus sonchifolius</name>
    <dbReference type="NCBI Taxonomy" id="185202"/>
    <lineage>
        <taxon>Eukaryota</taxon>
        <taxon>Viridiplantae</taxon>
        <taxon>Streptophyta</taxon>
        <taxon>Embryophyta</taxon>
        <taxon>Tracheophyta</taxon>
        <taxon>Spermatophyta</taxon>
        <taxon>Magnoliopsida</taxon>
        <taxon>eudicotyledons</taxon>
        <taxon>Gunneridae</taxon>
        <taxon>Pentapetalae</taxon>
        <taxon>asterids</taxon>
        <taxon>campanulids</taxon>
        <taxon>Asterales</taxon>
        <taxon>Asteraceae</taxon>
        <taxon>Asteroideae</taxon>
        <taxon>Heliantheae alliance</taxon>
        <taxon>Millerieae</taxon>
        <taxon>Smallanthus</taxon>
    </lineage>
</organism>
<name>A0ACB9CBP5_9ASTR</name>
<evidence type="ECO:0000313" key="2">
    <source>
        <dbReference type="Proteomes" id="UP001056120"/>
    </source>
</evidence>
<comment type="caution">
    <text evidence="1">The sequence shown here is derived from an EMBL/GenBank/DDBJ whole genome shotgun (WGS) entry which is preliminary data.</text>
</comment>
<protein>
    <submittedName>
        <fullName evidence="1">Uncharacterized protein</fullName>
    </submittedName>
</protein>
<evidence type="ECO:0000313" key="1">
    <source>
        <dbReference type="EMBL" id="KAI3731577.1"/>
    </source>
</evidence>
<gene>
    <name evidence="1" type="ORF">L1987_62766</name>
</gene>
<dbReference type="EMBL" id="CM042038">
    <property type="protein sequence ID" value="KAI3731577.1"/>
    <property type="molecule type" value="Genomic_DNA"/>
</dbReference>
<accession>A0ACB9CBP5</accession>
<dbReference type="Proteomes" id="UP001056120">
    <property type="component" value="Linkage Group LG21"/>
</dbReference>
<keyword evidence="2" id="KW-1185">Reference proteome</keyword>
<sequence length="170" mass="19634">MTHTSCPPLLRCIIFNQPSRSSYCLPKKSIGTSLAPAARLKMQGLLSDRKNRSIYDVGLYDPQEEEDEGFADFMQKMLSLMKDVKREEKIYSLGEIQSMFWEMARSYNYSASCFGDNGLWSTQEMFPLNNEHEPTRTRCRAWILSCHGCEPVTEACSSHYIFKKFTLIML</sequence>
<reference evidence="1 2" key="2">
    <citation type="journal article" date="2022" name="Mol. Ecol. Resour.">
        <title>The genomes of chicory, endive, great burdock and yacon provide insights into Asteraceae paleo-polyploidization history and plant inulin production.</title>
        <authorList>
            <person name="Fan W."/>
            <person name="Wang S."/>
            <person name="Wang H."/>
            <person name="Wang A."/>
            <person name="Jiang F."/>
            <person name="Liu H."/>
            <person name="Zhao H."/>
            <person name="Xu D."/>
            <person name="Zhang Y."/>
        </authorList>
    </citation>
    <scope>NUCLEOTIDE SEQUENCE [LARGE SCALE GENOMIC DNA]</scope>
    <source>
        <strain evidence="2">cv. Yunnan</strain>
        <tissue evidence="1">Leaves</tissue>
    </source>
</reference>